<evidence type="ECO:0000256" key="9">
    <source>
        <dbReference type="ARBA" id="ARBA00022989"/>
    </source>
</evidence>
<dbReference type="PANTHER" id="PTHR33048">
    <property type="entry name" value="PTH11-LIKE INTEGRAL MEMBRANE PROTEIN (AFU_ORTHOLOGUE AFUA_5G11245)"/>
    <property type="match status" value="1"/>
</dbReference>
<evidence type="ECO:0000256" key="3">
    <source>
        <dbReference type="ARBA" id="ARBA00004613"/>
    </source>
</evidence>
<comment type="similarity">
    <text evidence="13">Belongs to the SAT4 family.</text>
</comment>
<feature type="transmembrane region" description="Helical" evidence="16">
    <location>
        <begin position="149"/>
        <end position="175"/>
    </location>
</feature>
<dbReference type="InterPro" id="IPR052337">
    <property type="entry name" value="SAT4-like"/>
</dbReference>
<evidence type="ECO:0000256" key="15">
    <source>
        <dbReference type="SAM" id="MobiDB-lite"/>
    </source>
</evidence>
<dbReference type="PANTHER" id="PTHR33048:SF143">
    <property type="entry name" value="EXTRACELLULAR MEMBRANE PROTEIN CFEM DOMAIN-CONTAINING PROTEIN-RELATED"/>
    <property type="match status" value="1"/>
</dbReference>
<dbReference type="PROSITE" id="PS52012">
    <property type="entry name" value="CFEM"/>
    <property type="match status" value="1"/>
</dbReference>
<evidence type="ECO:0000313" key="19">
    <source>
        <dbReference type="Proteomes" id="UP001265746"/>
    </source>
</evidence>
<dbReference type="InterPro" id="IPR008427">
    <property type="entry name" value="Extracellular_membr_CFEM_dom"/>
</dbReference>
<keyword evidence="8" id="KW-0732">Signal</keyword>
<dbReference type="Pfam" id="PF20684">
    <property type="entry name" value="Fung_rhodopsin"/>
    <property type="match status" value="1"/>
</dbReference>
<evidence type="ECO:0000256" key="1">
    <source>
        <dbReference type="ARBA" id="ARBA00004141"/>
    </source>
</evidence>
<keyword evidence="11 14" id="KW-1015">Disulfide bond</keyword>
<keyword evidence="7 16" id="KW-0812">Transmembrane</keyword>
<feature type="domain" description="CFEM" evidence="17">
    <location>
        <begin position="1"/>
        <end position="92"/>
    </location>
</feature>
<feature type="transmembrane region" description="Helical" evidence="16">
    <location>
        <begin position="310"/>
        <end position="331"/>
    </location>
</feature>
<feature type="disulfide bond" evidence="14">
    <location>
        <begin position="13"/>
        <end position="44"/>
    </location>
</feature>
<dbReference type="InterPro" id="IPR049326">
    <property type="entry name" value="Rhodopsin_dom_fungi"/>
</dbReference>
<keyword evidence="6" id="KW-0325">Glycoprotein</keyword>
<reference evidence="18" key="1">
    <citation type="submission" date="2023-06" db="EMBL/GenBank/DDBJ databases">
        <authorList>
            <person name="Noh H."/>
        </authorList>
    </citation>
    <scope>NUCLEOTIDE SEQUENCE</scope>
    <source>
        <strain evidence="18">DUCC20226</strain>
    </source>
</reference>
<comment type="similarity">
    <text evidence="4">Belongs to the RBT5 family.</text>
</comment>
<keyword evidence="5" id="KW-0964">Secreted</keyword>
<dbReference type="GO" id="GO:0098552">
    <property type="term" value="C:side of membrane"/>
    <property type="evidence" value="ECO:0007669"/>
    <property type="project" value="UniProtKB-KW"/>
</dbReference>
<keyword evidence="9 16" id="KW-1133">Transmembrane helix</keyword>
<feature type="transmembrane region" description="Helical" evidence="16">
    <location>
        <begin position="270"/>
        <end position="290"/>
    </location>
</feature>
<feature type="disulfide bond" evidence="14">
    <location>
        <begin position="9"/>
        <end position="49"/>
    </location>
</feature>
<evidence type="ECO:0000256" key="11">
    <source>
        <dbReference type="ARBA" id="ARBA00023157"/>
    </source>
</evidence>
<feature type="transmembrane region" description="Helical" evidence="16">
    <location>
        <begin position="78"/>
        <end position="97"/>
    </location>
</feature>
<proteinExistence type="inferred from homology"/>
<evidence type="ECO:0000256" key="10">
    <source>
        <dbReference type="ARBA" id="ARBA00023136"/>
    </source>
</evidence>
<dbReference type="SMART" id="SM00747">
    <property type="entry name" value="CFEM"/>
    <property type="match status" value="1"/>
</dbReference>
<keyword evidence="10 16" id="KW-0472">Membrane</keyword>
<protein>
    <recommendedName>
        <fullName evidence="17">CFEM domain-containing protein</fullName>
    </recommendedName>
</protein>
<evidence type="ECO:0000256" key="2">
    <source>
        <dbReference type="ARBA" id="ARBA00004589"/>
    </source>
</evidence>
<organism evidence="18 19">
    <name type="scientific">Phomopsis amygdali</name>
    <name type="common">Fusicoccum amygdali</name>
    <dbReference type="NCBI Taxonomy" id="1214568"/>
    <lineage>
        <taxon>Eukaryota</taxon>
        <taxon>Fungi</taxon>
        <taxon>Dikarya</taxon>
        <taxon>Ascomycota</taxon>
        <taxon>Pezizomycotina</taxon>
        <taxon>Sordariomycetes</taxon>
        <taxon>Sordariomycetidae</taxon>
        <taxon>Diaporthales</taxon>
        <taxon>Diaporthaceae</taxon>
        <taxon>Diaporthe</taxon>
    </lineage>
</organism>
<evidence type="ECO:0000256" key="5">
    <source>
        <dbReference type="ARBA" id="ARBA00022525"/>
    </source>
</evidence>
<feature type="disulfide bond" evidence="14">
    <location>
        <begin position="32"/>
        <end position="65"/>
    </location>
</feature>
<dbReference type="GO" id="GO:0005576">
    <property type="term" value="C:extracellular region"/>
    <property type="evidence" value="ECO:0007669"/>
    <property type="project" value="UniProtKB-SubCell"/>
</dbReference>
<keyword evidence="19" id="KW-1185">Reference proteome</keyword>
<dbReference type="EMBL" id="JAUJFL010000003">
    <property type="protein sequence ID" value="KAK2606505.1"/>
    <property type="molecule type" value="Genomic_DNA"/>
</dbReference>
<accession>A0AAD9W5E8</accession>
<evidence type="ECO:0000313" key="18">
    <source>
        <dbReference type="EMBL" id="KAK2606505.1"/>
    </source>
</evidence>
<dbReference type="AlphaFoldDB" id="A0AAD9W5E8"/>
<feature type="transmembrane region" description="Helical" evidence="16">
    <location>
        <begin position="187"/>
        <end position="209"/>
    </location>
</feature>
<dbReference type="Pfam" id="PF05730">
    <property type="entry name" value="CFEM"/>
    <property type="match status" value="1"/>
</dbReference>
<evidence type="ECO:0000256" key="7">
    <source>
        <dbReference type="ARBA" id="ARBA00022692"/>
    </source>
</evidence>
<keyword evidence="6" id="KW-0336">GPI-anchor</keyword>
<evidence type="ECO:0000256" key="16">
    <source>
        <dbReference type="SAM" id="Phobius"/>
    </source>
</evidence>
<keyword evidence="12" id="KW-0449">Lipoprotein</keyword>
<comment type="caution">
    <text evidence="14">Lacks conserved residue(s) required for the propagation of feature annotation.</text>
</comment>
<sequence>MDYTSMPSCGLECLIASLSQSACSSTNETCLCLDKGFNNVVESCVAGNCTIRESLTVKNITATTCGLPVRNQTVTINVLRYVLFLLGLFFFAMRLASRAMRLAPWGHDDTTIVISGLLAAGWLAGSILEERYGLGRDLWTLEPWRISEFLKVFFVFEVLYTLTLGLIKTSILFLYLRLFPEPKFRRIVWATQAFNFLMVGSFIMADFFQCQPISYFWESWDGEHSGHCFNINALAWAHSALNIALDFWMLYLPATQIWSLQMKLKKKLGVILMFGIGIFLTLTSIIRIQTLVSFANTKNPTRGFFATVTWSYIEITVGVMVACLPGARLFVARYVSVLHTTNSKASKSLSRSGNCIRLSQGGENDGTEPLRAKSGSGPGMSLDGGQRCSIKLPANCARLPSSSESTGEDQDSQLELIIMTLEGHRKRDDEYHPQ</sequence>
<feature type="transmembrane region" description="Helical" evidence="16">
    <location>
        <begin position="229"/>
        <end position="249"/>
    </location>
</feature>
<evidence type="ECO:0000256" key="13">
    <source>
        <dbReference type="ARBA" id="ARBA00038359"/>
    </source>
</evidence>
<evidence type="ECO:0000256" key="4">
    <source>
        <dbReference type="ARBA" id="ARBA00010031"/>
    </source>
</evidence>
<dbReference type="Proteomes" id="UP001265746">
    <property type="component" value="Unassembled WGS sequence"/>
</dbReference>
<evidence type="ECO:0000256" key="14">
    <source>
        <dbReference type="PROSITE-ProRule" id="PRU01356"/>
    </source>
</evidence>
<feature type="region of interest" description="Disordered" evidence="15">
    <location>
        <begin position="357"/>
        <end position="379"/>
    </location>
</feature>
<evidence type="ECO:0000256" key="12">
    <source>
        <dbReference type="ARBA" id="ARBA00023288"/>
    </source>
</evidence>
<comment type="caution">
    <text evidence="18">The sequence shown here is derived from an EMBL/GenBank/DDBJ whole genome shotgun (WGS) entry which is preliminary data.</text>
</comment>
<evidence type="ECO:0000256" key="6">
    <source>
        <dbReference type="ARBA" id="ARBA00022622"/>
    </source>
</evidence>
<feature type="disulfide bond" evidence="14">
    <location>
        <begin position="23"/>
        <end position="30"/>
    </location>
</feature>
<name>A0AAD9W5E8_PHOAM</name>
<comment type="subcellular location">
    <subcellularLocation>
        <location evidence="2">Membrane</location>
        <topology evidence="2">Lipid-anchor</topology>
        <topology evidence="2">GPI-anchor</topology>
    </subcellularLocation>
    <subcellularLocation>
        <location evidence="1">Membrane</location>
        <topology evidence="1">Multi-pass membrane protein</topology>
    </subcellularLocation>
    <subcellularLocation>
        <location evidence="3">Secreted</location>
    </subcellularLocation>
</comment>
<evidence type="ECO:0000259" key="17">
    <source>
        <dbReference type="PROSITE" id="PS52012"/>
    </source>
</evidence>
<gene>
    <name evidence="18" type="ORF">N8I77_005248</name>
</gene>
<evidence type="ECO:0000256" key="8">
    <source>
        <dbReference type="ARBA" id="ARBA00022729"/>
    </source>
</evidence>